<keyword evidence="1" id="KW-1133">Transmembrane helix</keyword>
<evidence type="ECO:0000313" key="3">
    <source>
        <dbReference type="Proteomes" id="UP001258994"/>
    </source>
</evidence>
<keyword evidence="1" id="KW-0472">Membrane</keyword>
<feature type="transmembrane region" description="Helical" evidence="1">
    <location>
        <begin position="7"/>
        <end position="26"/>
    </location>
</feature>
<reference evidence="3" key="1">
    <citation type="submission" date="2023-09" db="EMBL/GenBank/DDBJ databases">
        <authorList>
            <person name="Li S."/>
            <person name="Li X."/>
            <person name="Zhang C."/>
            <person name="Zhao Z."/>
        </authorList>
    </citation>
    <scope>NUCLEOTIDE SEQUENCE [LARGE SCALE GENOMIC DNA]</scope>
    <source>
        <strain evidence="3">SQ149</strain>
    </source>
</reference>
<evidence type="ECO:0000256" key="1">
    <source>
        <dbReference type="SAM" id="Phobius"/>
    </source>
</evidence>
<feature type="transmembrane region" description="Helical" evidence="1">
    <location>
        <begin position="46"/>
        <end position="63"/>
    </location>
</feature>
<dbReference type="EMBL" id="CP134145">
    <property type="protein sequence ID" value="WNC72471.1"/>
    <property type="molecule type" value="Genomic_DNA"/>
</dbReference>
<dbReference type="RefSeq" id="WP_348391588.1">
    <property type="nucleotide sequence ID" value="NZ_CP134145.1"/>
</dbReference>
<accession>A0ABY9TVF0</accession>
<feature type="transmembrane region" description="Helical" evidence="1">
    <location>
        <begin position="75"/>
        <end position="93"/>
    </location>
</feature>
<dbReference type="Proteomes" id="UP001258994">
    <property type="component" value="Chromosome"/>
</dbReference>
<protein>
    <submittedName>
        <fullName evidence="2">Uncharacterized protein</fullName>
    </submittedName>
</protein>
<name>A0ABY9TVF0_9GAMM</name>
<evidence type="ECO:0000313" key="2">
    <source>
        <dbReference type="EMBL" id="WNC72471.1"/>
    </source>
</evidence>
<proteinExistence type="predicted"/>
<feature type="transmembrane region" description="Helical" evidence="1">
    <location>
        <begin position="105"/>
        <end position="125"/>
    </location>
</feature>
<organism evidence="2 3">
    <name type="scientific">Thalassotalea psychrophila</name>
    <dbReference type="NCBI Taxonomy" id="3065647"/>
    <lineage>
        <taxon>Bacteria</taxon>
        <taxon>Pseudomonadati</taxon>
        <taxon>Pseudomonadota</taxon>
        <taxon>Gammaproteobacteria</taxon>
        <taxon>Alteromonadales</taxon>
        <taxon>Colwelliaceae</taxon>
        <taxon>Thalassotalea</taxon>
    </lineage>
</organism>
<keyword evidence="3" id="KW-1185">Reference proteome</keyword>
<sequence length="137" mass="15921">MIFTKFLKPFLLIGGLVTMYAAIYAFDPAAALKDMNGLDFDSQYVFIIRHWGIMVGLMGFFIAASAFKPEWRQSIVLYSFLEKLFMVYLYFSNFLNPETAYLNEVFVPFAITDVTICVYTLGYWFEQSRMNKHHAKA</sequence>
<keyword evidence="1" id="KW-0812">Transmembrane</keyword>
<gene>
    <name evidence="2" type="ORF">RGQ13_00420</name>
</gene>